<organism evidence="1 2">
    <name type="scientific">Triplophysa rosa</name>
    <name type="common">Cave loach</name>
    <dbReference type="NCBI Taxonomy" id="992332"/>
    <lineage>
        <taxon>Eukaryota</taxon>
        <taxon>Metazoa</taxon>
        <taxon>Chordata</taxon>
        <taxon>Craniata</taxon>
        <taxon>Vertebrata</taxon>
        <taxon>Euteleostomi</taxon>
        <taxon>Actinopterygii</taxon>
        <taxon>Neopterygii</taxon>
        <taxon>Teleostei</taxon>
        <taxon>Ostariophysi</taxon>
        <taxon>Cypriniformes</taxon>
        <taxon>Nemacheilidae</taxon>
        <taxon>Triplophysa</taxon>
    </lineage>
</organism>
<evidence type="ECO:0000313" key="1">
    <source>
        <dbReference type="EMBL" id="KAI7801975.1"/>
    </source>
</evidence>
<reference evidence="1" key="1">
    <citation type="submission" date="2021-02" db="EMBL/GenBank/DDBJ databases">
        <title>Comparative genomics reveals that relaxation of natural selection precedes convergent phenotypic evolution of cavefish.</title>
        <authorList>
            <person name="Peng Z."/>
        </authorList>
    </citation>
    <scope>NUCLEOTIDE SEQUENCE</scope>
    <source>
        <tissue evidence="1">Muscle</tissue>
    </source>
</reference>
<dbReference type="Proteomes" id="UP001059041">
    <property type="component" value="Linkage Group LG13"/>
</dbReference>
<dbReference type="EMBL" id="JAFHDT010000013">
    <property type="protein sequence ID" value="KAI7801975.1"/>
    <property type="molecule type" value="Genomic_DNA"/>
</dbReference>
<protein>
    <submittedName>
        <fullName evidence="1">Uncharacterized protein</fullName>
    </submittedName>
</protein>
<comment type="caution">
    <text evidence="1">The sequence shown here is derived from an EMBL/GenBank/DDBJ whole genome shotgun (WGS) entry which is preliminary data.</text>
</comment>
<name>A0A9W7WK70_TRIRA</name>
<dbReference type="AlphaFoldDB" id="A0A9W7WK70"/>
<feature type="non-terminal residue" evidence="1">
    <location>
        <position position="73"/>
    </location>
</feature>
<evidence type="ECO:0000313" key="2">
    <source>
        <dbReference type="Proteomes" id="UP001059041"/>
    </source>
</evidence>
<proteinExistence type="predicted"/>
<keyword evidence="2" id="KW-1185">Reference proteome</keyword>
<sequence>ENAGLGEVQRRPGMDPNLYEKRLCKFYKFILQASYKLHLPPETNVLLKDCAGVDVDADIFDDVLQAEAEFSGS</sequence>
<accession>A0A9W7WK70</accession>
<gene>
    <name evidence="1" type="ORF">IRJ41_019740</name>
</gene>